<evidence type="ECO:0000313" key="5">
    <source>
        <dbReference type="Proteomes" id="UP001205337"/>
    </source>
</evidence>
<sequence length="448" mass="49170">MTTTASGHGTRAPLRAAGPWRNWGRSESSRPAFRASPANVAEVQAVVRAARERGLPVKTVGAGHSFTAIAATDGILVDLDRLQGVVTADSASGRVTLAAGTRLHRLPELLAPWGLALQNMGDIDRQSIAGATSTGTHGTGLAFGGLATTITGVVLVTGDGSLLRVNERENAELLPAVRLGLGALGILVELEIQCAPAYLLHAVEHPEPFEVIDEFRARVEAADHFELYWWPHTDRVMTKTNTRLPLDAGRQPVGAVANWVEEQLMSNAALALMCNVGHLAPRLTPSINRLATRVYGDREYTDHSYEVFTAPRNVRFREMEYALPLDEVPAALHELRAMIDASGWRISFPVEVRAAAPDENWLSTAHGRESGYIAVHRYVKDDPAEYFRAAERIFLAHGGRPHWGKMHHLDAGVFAERYPRFGDFLAVRDRLDPDRVFQNPYLERALGR</sequence>
<dbReference type="RefSeq" id="WP_258797936.1">
    <property type="nucleotide sequence ID" value="NZ_JANTHX010000005.1"/>
</dbReference>
<dbReference type="Pfam" id="PF04030">
    <property type="entry name" value="ALO"/>
    <property type="match status" value="1"/>
</dbReference>
<dbReference type="InterPro" id="IPR016171">
    <property type="entry name" value="Vanillyl_alc_oxidase_C-sub2"/>
</dbReference>
<dbReference type="InterPro" id="IPR016166">
    <property type="entry name" value="FAD-bd_PCMH"/>
</dbReference>
<dbReference type="PROSITE" id="PS51387">
    <property type="entry name" value="FAD_PCMH"/>
    <property type="match status" value="1"/>
</dbReference>
<feature type="region of interest" description="Disordered" evidence="2">
    <location>
        <begin position="1"/>
        <end position="31"/>
    </location>
</feature>
<dbReference type="Proteomes" id="UP001205337">
    <property type="component" value="Unassembled WGS sequence"/>
</dbReference>
<dbReference type="InterPro" id="IPR016169">
    <property type="entry name" value="FAD-bd_PCMH_sub2"/>
</dbReference>
<dbReference type="PIRSF" id="PIRSF000136">
    <property type="entry name" value="LGO_GLO"/>
    <property type="match status" value="1"/>
</dbReference>
<dbReference type="PANTHER" id="PTHR43762:SF1">
    <property type="entry name" value="D-ARABINONO-1,4-LACTONE OXIDASE"/>
    <property type="match status" value="1"/>
</dbReference>
<evidence type="ECO:0000259" key="3">
    <source>
        <dbReference type="PROSITE" id="PS51387"/>
    </source>
</evidence>
<dbReference type="Gene3D" id="3.30.43.10">
    <property type="entry name" value="Uridine Diphospho-n-acetylenolpyruvylglucosamine Reductase, domain 2"/>
    <property type="match status" value="1"/>
</dbReference>
<dbReference type="Gene3D" id="3.30.70.2520">
    <property type="match status" value="1"/>
</dbReference>
<feature type="domain" description="FAD-binding PCMH-type" evidence="3">
    <location>
        <begin position="26"/>
        <end position="197"/>
    </location>
</feature>
<dbReference type="InterPro" id="IPR007173">
    <property type="entry name" value="ALO_C"/>
</dbReference>
<dbReference type="NCBIfam" id="TIGR01679">
    <property type="entry name" value="bact_FAD_ox"/>
    <property type="match status" value="1"/>
</dbReference>
<dbReference type="Gene3D" id="1.10.45.10">
    <property type="entry name" value="Vanillyl-alcohol Oxidase, Chain A, domain 4"/>
    <property type="match status" value="1"/>
</dbReference>
<dbReference type="InterPro" id="IPR016167">
    <property type="entry name" value="FAD-bd_PCMH_sub1"/>
</dbReference>
<proteinExistence type="predicted"/>
<name>A0ABT1ZDY3_9MICO</name>
<dbReference type="Pfam" id="PF01565">
    <property type="entry name" value="FAD_binding_4"/>
    <property type="match status" value="1"/>
</dbReference>
<dbReference type="Gene3D" id="3.30.465.10">
    <property type="match status" value="1"/>
</dbReference>
<evidence type="ECO:0000256" key="2">
    <source>
        <dbReference type="SAM" id="MobiDB-lite"/>
    </source>
</evidence>
<dbReference type="PANTHER" id="PTHR43762">
    <property type="entry name" value="L-GULONOLACTONE OXIDASE"/>
    <property type="match status" value="1"/>
</dbReference>
<dbReference type="InterPro" id="IPR006094">
    <property type="entry name" value="Oxid_FAD_bind_N"/>
</dbReference>
<organism evidence="4 5">
    <name type="scientific">Protaetiibacter mangrovi</name>
    <dbReference type="NCBI Taxonomy" id="2970926"/>
    <lineage>
        <taxon>Bacteria</taxon>
        <taxon>Bacillati</taxon>
        <taxon>Actinomycetota</taxon>
        <taxon>Actinomycetes</taxon>
        <taxon>Micrococcales</taxon>
        <taxon>Microbacteriaceae</taxon>
        <taxon>Protaetiibacter</taxon>
    </lineage>
</organism>
<evidence type="ECO:0000313" key="4">
    <source>
        <dbReference type="EMBL" id="MCS0498921.1"/>
    </source>
</evidence>
<dbReference type="SUPFAM" id="SSF56176">
    <property type="entry name" value="FAD-binding/transporter-associated domain-like"/>
    <property type="match status" value="1"/>
</dbReference>
<keyword evidence="1" id="KW-0560">Oxidoreductase</keyword>
<comment type="caution">
    <text evidence="4">The sequence shown here is derived from an EMBL/GenBank/DDBJ whole genome shotgun (WGS) entry which is preliminary data.</text>
</comment>
<dbReference type="EMBL" id="JANTHX010000005">
    <property type="protein sequence ID" value="MCS0498921.1"/>
    <property type="molecule type" value="Genomic_DNA"/>
</dbReference>
<dbReference type="InterPro" id="IPR036318">
    <property type="entry name" value="FAD-bd_PCMH-like_sf"/>
</dbReference>
<reference evidence="4 5" key="1">
    <citation type="submission" date="2022-08" db="EMBL/GenBank/DDBJ databases">
        <authorList>
            <person name="Li F."/>
        </authorList>
    </citation>
    <scope>NUCLEOTIDE SEQUENCE [LARGE SCALE GENOMIC DNA]</scope>
    <source>
        <strain evidence="4 5">10F1B-8-1</strain>
    </source>
</reference>
<evidence type="ECO:0000256" key="1">
    <source>
        <dbReference type="ARBA" id="ARBA00023002"/>
    </source>
</evidence>
<dbReference type="InterPro" id="IPR010031">
    <property type="entry name" value="FAD_lactone_oxidase-like"/>
</dbReference>
<protein>
    <submittedName>
        <fullName evidence="4">FAD-binding protein</fullName>
    </submittedName>
</protein>
<accession>A0ABT1ZDY3</accession>
<gene>
    <name evidence="4" type="ORF">NUH29_05075</name>
</gene>
<keyword evidence="5" id="KW-1185">Reference proteome</keyword>